<organism evidence="8 9">
    <name type="scientific">Kitasatospora phosalacinea</name>
    <dbReference type="NCBI Taxonomy" id="2065"/>
    <lineage>
        <taxon>Bacteria</taxon>
        <taxon>Bacillati</taxon>
        <taxon>Actinomycetota</taxon>
        <taxon>Actinomycetes</taxon>
        <taxon>Kitasatosporales</taxon>
        <taxon>Streptomycetaceae</taxon>
        <taxon>Kitasatospora</taxon>
    </lineage>
</organism>
<keyword evidence="7" id="KW-0472">Membrane</keyword>
<dbReference type="PIRSF" id="PIRSF000355">
    <property type="entry name" value="NrdB"/>
    <property type="match status" value="1"/>
</dbReference>
<keyword evidence="7" id="KW-0812">Transmembrane</keyword>
<protein>
    <recommendedName>
        <fullName evidence="4">Ribonucleoside-diphosphate reductase subunit beta</fullName>
        <ecNumber evidence="4">1.17.4.1</ecNumber>
    </recommendedName>
</protein>
<feature type="binding site" evidence="6">
    <location>
        <position position="207"/>
    </location>
    <ligand>
        <name>Fe cation</name>
        <dbReference type="ChEBI" id="CHEBI:24875"/>
        <label>2</label>
    </ligand>
</feature>
<comment type="caution">
    <text evidence="8">The sequence shown here is derived from an EMBL/GenBank/DDBJ whole genome shotgun (WGS) entry which is preliminary data.</text>
</comment>
<feature type="binding site" evidence="6">
    <location>
        <position position="98"/>
    </location>
    <ligand>
        <name>Fe cation</name>
        <dbReference type="ChEBI" id="CHEBI:24875"/>
        <label>2</label>
    </ligand>
</feature>
<feature type="active site" evidence="5">
    <location>
        <position position="105"/>
    </location>
</feature>
<evidence type="ECO:0000256" key="4">
    <source>
        <dbReference type="PIRNR" id="PIRNR000355"/>
    </source>
</evidence>
<dbReference type="PANTHER" id="PTHR23409">
    <property type="entry name" value="RIBONUCLEOSIDE-DIPHOSPHATE REDUCTASE SMALL CHAIN"/>
    <property type="match status" value="1"/>
</dbReference>
<comment type="function">
    <text evidence="4">Provides the precursors necessary for DNA synthesis. Catalyzes the biosynthesis of deoxyribonucleotides from the corresponding ribonucleotides.</text>
</comment>
<dbReference type="Pfam" id="PF00268">
    <property type="entry name" value="Ribonuc_red_sm"/>
    <property type="match status" value="1"/>
</dbReference>
<dbReference type="GO" id="GO:0046872">
    <property type="term" value="F:metal ion binding"/>
    <property type="evidence" value="ECO:0007669"/>
    <property type="project" value="UniProtKB-KW"/>
</dbReference>
<evidence type="ECO:0000313" key="9">
    <source>
        <dbReference type="Proteomes" id="UP001165143"/>
    </source>
</evidence>
<evidence type="ECO:0000256" key="2">
    <source>
        <dbReference type="ARBA" id="ARBA00011209"/>
    </source>
</evidence>
<feature type="binding site" evidence="6">
    <location>
        <position position="210"/>
    </location>
    <ligand>
        <name>Fe cation</name>
        <dbReference type="ChEBI" id="CHEBI:24875"/>
        <label>2</label>
    </ligand>
</feature>
<evidence type="ECO:0000256" key="5">
    <source>
        <dbReference type="PIRSR" id="PIRSR000355-1"/>
    </source>
</evidence>
<dbReference type="AlphaFoldDB" id="A0A9W6UNA6"/>
<proteinExistence type="inferred from homology"/>
<evidence type="ECO:0000256" key="6">
    <source>
        <dbReference type="PIRSR" id="PIRSR000355-2"/>
    </source>
</evidence>
<comment type="subunit">
    <text evidence="2">Tetramer of two alpha and two beta subunits.</text>
</comment>
<dbReference type="SUPFAM" id="SSF47240">
    <property type="entry name" value="Ferritin-like"/>
    <property type="match status" value="1"/>
</dbReference>
<keyword evidence="4 6" id="KW-0408">Iron</keyword>
<keyword evidence="7" id="KW-1133">Transmembrane helix</keyword>
<evidence type="ECO:0000313" key="8">
    <source>
        <dbReference type="EMBL" id="GLW56276.1"/>
    </source>
</evidence>
<comment type="cofactor">
    <cofactor evidence="4 6">
        <name>Fe cation</name>
        <dbReference type="ChEBI" id="CHEBI:24875"/>
    </cofactor>
    <text evidence="4 6">Binds 2 iron ions per subunit.</text>
</comment>
<dbReference type="CDD" id="cd01049">
    <property type="entry name" value="RNRR2"/>
    <property type="match status" value="1"/>
</dbReference>
<dbReference type="EC" id="1.17.4.1" evidence="4"/>
<evidence type="ECO:0000256" key="3">
    <source>
        <dbReference type="ARBA" id="ARBA00047754"/>
    </source>
</evidence>
<sequence>MLLDPGFELTLRPMRYPSFYDRYRDAIKNTWTVEEVDLHSDVADLAKLSEGERHMIGRLVAFFATGDSIVANNVVLSLYKHINSPEARLYLSRQLFEEAVHVQFYLTLLDTYLPDPEDRNAAFAAVENIPSIAQKAQFCFKYMNAVDHIESLQTKEDRRAFLLNLICFAACVEGLFFYGAFAYVYWFRSRGLLHGLATGTNWVFRDESMHMDFAFSVVDTVRAEEPDLFDDKMARQVTEMLEEAVEAELQFARDLCGEGLPGMNTESMREYLQAVADQRLARLGLPVRYGSTNPFGFMELQNVQELTNFFERRVSAYQIAVEGSVSFDDEF</sequence>
<feature type="transmembrane region" description="Helical" evidence="7">
    <location>
        <begin position="161"/>
        <end position="186"/>
    </location>
</feature>
<dbReference type="InterPro" id="IPR012348">
    <property type="entry name" value="RNR-like"/>
</dbReference>
<name>A0A9W6UNA6_9ACTN</name>
<accession>A0A9W6UNA6</accession>
<comment type="catalytic activity">
    <reaction evidence="3 4">
        <text>a 2'-deoxyribonucleoside 5'-diphosphate + [thioredoxin]-disulfide + H2O = a ribonucleoside 5'-diphosphate + [thioredoxin]-dithiol</text>
        <dbReference type="Rhea" id="RHEA:23252"/>
        <dbReference type="Rhea" id="RHEA-COMP:10698"/>
        <dbReference type="Rhea" id="RHEA-COMP:10700"/>
        <dbReference type="ChEBI" id="CHEBI:15377"/>
        <dbReference type="ChEBI" id="CHEBI:29950"/>
        <dbReference type="ChEBI" id="CHEBI:50058"/>
        <dbReference type="ChEBI" id="CHEBI:57930"/>
        <dbReference type="ChEBI" id="CHEBI:73316"/>
        <dbReference type="EC" id="1.17.4.1"/>
    </reaction>
</comment>
<dbReference type="InterPro" id="IPR009078">
    <property type="entry name" value="Ferritin-like_SF"/>
</dbReference>
<dbReference type="PANTHER" id="PTHR23409:SF18">
    <property type="entry name" value="RIBONUCLEOSIDE-DIPHOSPHATE REDUCTASE SUBUNIT M2"/>
    <property type="match status" value="1"/>
</dbReference>
<dbReference type="EMBL" id="BSRX01000025">
    <property type="protein sequence ID" value="GLW56276.1"/>
    <property type="molecule type" value="Genomic_DNA"/>
</dbReference>
<dbReference type="GO" id="GO:0004748">
    <property type="term" value="F:ribonucleoside-diphosphate reductase activity, thioredoxin disulfide as acceptor"/>
    <property type="evidence" value="ECO:0007669"/>
    <property type="project" value="UniProtKB-EC"/>
</dbReference>
<dbReference type="GO" id="GO:0009263">
    <property type="term" value="P:deoxyribonucleotide biosynthetic process"/>
    <property type="evidence" value="ECO:0007669"/>
    <property type="project" value="UniProtKB-KW"/>
</dbReference>
<gene>
    <name evidence="8" type="primary">nrdB</name>
    <name evidence="8" type="ORF">Kpho01_42870</name>
</gene>
<keyword evidence="4" id="KW-0560">Oxidoreductase</keyword>
<dbReference type="Proteomes" id="UP001165143">
    <property type="component" value="Unassembled WGS sequence"/>
</dbReference>
<evidence type="ECO:0000256" key="7">
    <source>
        <dbReference type="SAM" id="Phobius"/>
    </source>
</evidence>
<comment type="similarity">
    <text evidence="1 4">Belongs to the ribonucleoside diphosphate reductase small chain family.</text>
</comment>
<feature type="binding site" evidence="6">
    <location>
        <position position="67"/>
    </location>
    <ligand>
        <name>Fe cation</name>
        <dbReference type="ChEBI" id="CHEBI:24875"/>
        <label>1</label>
    </ligand>
</feature>
<dbReference type="InterPro" id="IPR033909">
    <property type="entry name" value="RNR_small"/>
</dbReference>
<dbReference type="InterPro" id="IPR000358">
    <property type="entry name" value="RNR_small_fam"/>
</dbReference>
<feature type="binding site" evidence="6">
    <location>
        <position position="173"/>
    </location>
    <ligand>
        <name>Fe cation</name>
        <dbReference type="ChEBI" id="CHEBI:24875"/>
        <label>2</label>
    </ligand>
</feature>
<keyword evidence="4 6" id="KW-0479">Metal-binding</keyword>
<dbReference type="Gene3D" id="1.10.620.20">
    <property type="entry name" value="Ribonucleotide Reductase, subunit A"/>
    <property type="match status" value="1"/>
</dbReference>
<evidence type="ECO:0000256" key="1">
    <source>
        <dbReference type="ARBA" id="ARBA00009303"/>
    </source>
</evidence>
<keyword evidence="4" id="KW-0215">Deoxyribonucleotide synthesis</keyword>
<reference evidence="8" key="1">
    <citation type="submission" date="2023-02" db="EMBL/GenBank/DDBJ databases">
        <title>Kitasatospora phosalacinea NBRC 14362.</title>
        <authorList>
            <person name="Ichikawa N."/>
            <person name="Sato H."/>
            <person name="Tonouchi N."/>
        </authorList>
    </citation>
    <scope>NUCLEOTIDE SEQUENCE</scope>
    <source>
        <strain evidence="8">NBRC 14362</strain>
    </source>
</reference>
<feature type="binding site" evidence="6">
    <location>
        <position position="101"/>
    </location>
    <ligand>
        <name>Fe cation</name>
        <dbReference type="ChEBI" id="CHEBI:24875"/>
        <label>1</label>
    </ligand>
</feature>